<dbReference type="NCBIfam" id="TIGR00536">
    <property type="entry name" value="hemK_fam"/>
    <property type="match status" value="1"/>
</dbReference>
<evidence type="ECO:0000256" key="5">
    <source>
        <dbReference type="HAMAP-Rule" id="MF_02126"/>
    </source>
</evidence>
<evidence type="ECO:0000313" key="8">
    <source>
        <dbReference type="EMBL" id="GFE64048.1"/>
    </source>
</evidence>
<dbReference type="Pfam" id="PF17827">
    <property type="entry name" value="PrmC_N"/>
    <property type="match status" value="1"/>
</dbReference>
<dbReference type="PANTHER" id="PTHR18895">
    <property type="entry name" value="HEMK METHYLTRANSFERASE"/>
    <property type="match status" value="1"/>
</dbReference>
<dbReference type="SUPFAM" id="SSF53335">
    <property type="entry name" value="S-adenosyl-L-methionine-dependent methyltransferases"/>
    <property type="match status" value="1"/>
</dbReference>
<dbReference type="InterPro" id="IPR019874">
    <property type="entry name" value="RF_methyltr_PrmC"/>
</dbReference>
<feature type="binding site" evidence="5">
    <location>
        <position position="176"/>
    </location>
    <ligand>
        <name>S-adenosyl-L-methionine</name>
        <dbReference type="ChEBI" id="CHEBI:59789"/>
    </ligand>
</feature>
<dbReference type="GO" id="GO:0003676">
    <property type="term" value="F:nucleic acid binding"/>
    <property type="evidence" value="ECO:0007669"/>
    <property type="project" value="InterPro"/>
</dbReference>
<feature type="binding site" evidence="5">
    <location>
        <position position="135"/>
    </location>
    <ligand>
        <name>S-adenosyl-L-methionine</name>
        <dbReference type="ChEBI" id="CHEBI:59789"/>
    </ligand>
</feature>
<dbReference type="InterPro" id="IPR007848">
    <property type="entry name" value="Small_mtfrase_dom"/>
</dbReference>
<dbReference type="InterPro" id="IPR050320">
    <property type="entry name" value="N5-glutamine_MTase"/>
</dbReference>
<name>A0A6N6JFI7_9RHOB</name>
<dbReference type="RefSeq" id="WP_159804920.1">
    <property type="nucleotide sequence ID" value="NZ_BLJE01000001.1"/>
</dbReference>
<dbReference type="GO" id="GO:0102559">
    <property type="term" value="F:peptide chain release factor N(5)-glutamine methyltransferase activity"/>
    <property type="evidence" value="ECO:0007669"/>
    <property type="project" value="UniProtKB-EC"/>
</dbReference>
<sequence length="277" mass="29781">MPVPVEPLLRDAARRLEIAGVPTPEIDASALLTAAARSRTAATDTVSDEAARLYEQMIQRRQRREPVSHIKGTRAFWNHDFIVTRDVLDPRPDTETLVELALHHPFERVLDLGTGSGCILLSLMAETGACGVGVDISDAALEVARHNAAAIGVTPTLLKSDWFSGVDGTFDLIVANPPYVTADGYLTLEPEVQTWEPRIAVTPGGDGLDPYRIIADQLGSYLSPLGRVLVEIGYDQGDAVSGIFEAAGLRNISVHRDLGGKDRVVQTRSHAQSAADG</sequence>
<organism evidence="8 9">
    <name type="scientific">Litoreibacter roseus</name>
    <dbReference type="NCBI Taxonomy" id="2601869"/>
    <lineage>
        <taxon>Bacteria</taxon>
        <taxon>Pseudomonadati</taxon>
        <taxon>Pseudomonadota</taxon>
        <taxon>Alphaproteobacteria</taxon>
        <taxon>Rhodobacterales</taxon>
        <taxon>Roseobacteraceae</taxon>
        <taxon>Litoreibacter</taxon>
    </lineage>
</organism>
<keyword evidence="1 5" id="KW-0489">Methyltransferase</keyword>
<evidence type="ECO:0000256" key="1">
    <source>
        <dbReference type="ARBA" id="ARBA00022603"/>
    </source>
</evidence>
<accession>A0A6N6JFI7</accession>
<keyword evidence="2 5" id="KW-0808">Transferase</keyword>
<dbReference type="EC" id="2.1.1.297" evidence="5"/>
<dbReference type="GO" id="GO:0032259">
    <property type="term" value="P:methylation"/>
    <property type="evidence" value="ECO:0007669"/>
    <property type="project" value="UniProtKB-KW"/>
</dbReference>
<gene>
    <name evidence="5 8" type="primary">prmC</name>
    <name evidence="8" type="ORF">KIN_11220</name>
</gene>
<evidence type="ECO:0000256" key="2">
    <source>
        <dbReference type="ARBA" id="ARBA00022679"/>
    </source>
</evidence>
<dbReference type="Gene3D" id="3.40.50.150">
    <property type="entry name" value="Vaccinia Virus protein VP39"/>
    <property type="match status" value="1"/>
</dbReference>
<dbReference type="PROSITE" id="PS00092">
    <property type="entry name" value="N6_MTASE"/>
    <property type="match status" value="1"/>
</dbReference>
<dbReference type="PANTHER" id="PTHR18895:SF74">
    <property type="entry name" value="MTRF1L RELEASE FACTOR GLUTAMINE METHYLTRANSFERASE"/>
    <property type="match status" value="1"/>
</dbReference>
<feature type="binding site" evidence="5">
    <location>
        <begin position="176"/>
        <end position="179"/>
    </location>
    <ligand>
        <name>substrate</name>
    </ligand>
</feature>
<comment type="caution">
    <text evidence="8">The sequence shown here is derived from an EMBL/GenBank/DDBJ whole genome shotgun (WGS) entry which is preliminary data.</text>
</comment>
<dbReference type="HAMAP" id="MF_02126">
    <property type="entry name" value="RF_methyltr_PrmC"/>
    <property type="match status" value="1"/>
</dbReference>
<evidence type="ECO:0000259" key="6">
    <source>
        <dbReference type="Pfam" id="PF05175"/>
    </source>
</evidence>
<proteinExistence type="inferred from homology"/>
<dbReference type="InterPro" id="IPR002052">
    <property type="entry name" value="DNA_methylase_N6_adenine_CS"/>
</dbReference>
<dbReference type="AlphaFoldDB" id="A0A6N6JFI7"/>
<dbReference type="OrthoDB" id="9800643at2"/>
<comment type="catalytic activity">
    <reaction evidence="4 5">
        <text>L-glutaminyl-[peptide chain release factor] + S-adenosyl-L-methionine = N(5)-methyl-L-glutaminyl-[peptide chain release factor] + S-adenosyl-L-homocysteine + H(+)</text>
        <dbReference type="Rhea" id="RHEA:42896"/>
        <dbReference type="Rhea" id="RHEA-COMP:10271"/>
        <dbReference type="Rhea" id="RHEA-COMP:10272"/>
        <dbReference type="ChEBI" id="CHEBI:15378"/>
        <dbReference type="ChEBI" id="CHEBI:30011"/>
        <dbReference type="ChEBI" id="CHEBI:57856"/>
        <dbReference type="ChEBI" id="CHEBI:59789"/>
        <dbReference type="ChEBI" id="CHEBI:61891"/>
        <dbReference type="EC" id="2.1.1.297"/>
    </reaction>
</comment>
<evidence type="ECO:0000256" key="3">
    <source>
        <dbReference type="ARBA" id="ARBA00022691"/>
    </source>
</evidence>
<feature type="domain" description="Methyltransferase small" evidence="6">
    <location>
        <begin position="93"/>
        <end position="181"/>
    </location>
</feature>
<feature type="binding site" evidence="5">
    <location>
        <begin position="113"/>
        <end position="117"/>
    </location>
    <ligand>
        <name>S-adenosyl-L-methionine</name>
        <dbReference type="ChEBI" id="CHEBI:59789"/>
    </ligand>
</feature>
<protein>
    <recommendedName>
        <fullName evidence="5">Release factor glutamine methyltransferase</fullName>
        <shortName evidence="5">RF MTase</shortName>
        <ecNumber evidence="5">2.1.1.297</ecNumber>
    </recommendedName>
    <alternativeName>
        <fullName evidence="5">N5-glutamine methyltransferase PrmC</fullName>
    </alternativeName>
    <alternativeName>
        <fullName evidence="5">Protein-(glutamine-N5) MTase PrmC</fullName>
    </alternativeName>
    <alternativeName>
        <fullName evidence="5">Protein-glutamine N-methyltransferase PrmC</fullName>
    </alternativeName>
</protein>
<keyword evidence="3 5" id="KW-0949">S-adenosyl-L-methionine</keyword>
<dbReference type="InterPro" id="IPR004556">
    <property type="entry name" value="HemK-like"/>
</dbReference>
<evidence type="ECO:0000256" key="4">
    <source>
        <dbReference type="ARBA" id="ARBA00048391"/>
    </source>
</evidence>
<comment type="function">
    <text evidence="5">Methylates the class 1 translation termination release factors RF1/PrfA and RF2/PrfB on the glutamine residue of the universally conserved GGQ motif.</text>
</comment>
<evidence type="ECO:0000259" key="7">
    <source>
        <dbReference type="Pfam" id="PF17827"/>
    </source>
</evidence>
<dbReference type="Gene3D" id="1.10.8.10">
    <property type="entry name" value="DNA helicase RuvA subunit, C-terminal domain"/>
    <property type="match status" value="1"/>
</dbReference>
<dbReference type="EMBL" id="BLJE01000001">
    <property type="protein sequence ID" value="GFE64048.1"/>
    <property type="molecule type" value="Genomic_DNA"/>
</dbReference>
<dbReference type="NCBIfam" id="TIGR03534">
    <property type="entry name" value="RF_mod_PrmC"/>
    <property type="match status" value="1"/>
</dbReference>
<dbReference type="InterPro" id="IPR029063">
    <property type="entry name" value="SAM-dependent_MTases_sf"/>
</dbReference>
<keyword evidence="9" id="KW-1185">Reference proteome</keyword>
<evidence type="ECO:0000313" key="9">
    <source>
        <dbReference type="Proteomes" id="UP000436822"/>
    </source>
</evidence>
<dbReference type="Proteomes" id="UP000436822">
    <property type="component" value="Unassembled WGS sequence"/>
</dbReference>
<dbReference type="CDD" id="cd02440">
    <property type="entry name" value="AdoMet_MTases"/>
    <property type="match status" value="1"/>
</dbReference>
<feature type="binding site" evidence="5">
    <location>
        <position position="162"/>
    </location>
    <ligand>
        <name>S-adenosyl-L-methionine</name>
        <dbReference type="ChEBI" id="CHEBI:59789"/>
    </ligand>
</feature>
<feature type="domain" description="Release factor glutamine methyltransferase N-terminal" evidence="7">
    <location>
        <begin position="8"/>
        <end position="72"/>
    </location>
</feature>
<comment type="similarity">
    <text evidence="5">Belongs to the protein N5-glutamine methyltransferase family. PrmC subfamily.</text>
</comment>
<reference evidence="8 9" key="1">
    <citation type="submission" date="2019-12" db="EMBL/GenBank/DDBJ databases">
        <title>Litoreibacter badius sp. nov., a novel bacteriochlorophyll a-containing bacterium in the genus Litoreibacter.</title>
        <authorList>
            <person name="Kanamuro M."/>
            <person name="Takabe Y."/>
            <person name="Mori K."/>
            <person name="Takaichi S."/>
            <person name="Hanada S."/>
        </authorList>
    </citation>
    <scope>NUCLEOTIDE SEQUENCE [LARGE SCALE GENOMIC DNA]</scope>
    <source>
        <strain evidence="8 9">K6</strain>
    </source>
</reference>
<dbReference type="Pfam" id="PF05175">
    <property type="entry name" value="MTS"/>
    <property type="match status" value="1"/>
</dbReference>
<dbReference type="InterPro" id="IPR040758">
    <property type="entry name" value="PrmC_N"/>
</dbReference>